<dbReference type="EMBL" id="CP001251">
    <property type="protein sequence ID" value="ACK42913.1"/>
    <property type="molecule type" value="Genomic_DNA"/>
</dbReference>
<dbReference type="Proteomes" id="UP000007719">
    <property type="component" value="Chromosome"/>
</dbReference>
<dbReference type="HOGENOM" id="CLU_1029471_0_0_0"/>
<feature type="domain" description="Xylose isomerase-like TIM barrel" evidence="1">
    <location>
        <begin position="33"/>
        <end position="246"/>
    </location>
</feature>
<evidence type="ECO:0000313" key="3">
    <source>
        <dbReference type="Proteomes" id="UP000007719"/>
    </source>
</evidence>
<dbReference type="EnsemblBacteria" id="ACK42913">
    <property type="protein sequence ID" value="ACK42913"/>
    <property type="gene ID" value="Dtur_1640"/>
</dbReference>
<keyword evidence="2" id="KW-0413">Isomerase</keyword>
<evidence type="ECO:0000313" key="2">
    <source>
        <dbReference type="EMBL" id="ACK42913.1"/>
    </source>
</evidence>
<dbReference type="InterPro" id="IPR013022">
    <property type="entry name" value="Xyl_isomerase-like_TIM-brl"/>
</dbReference>
<dbReference type="PANTHER" id="PTHR12110">
    <property type="entry name" value="HYDROXYPYRUVATE ISOMERASE"/>
    <property type="match status" value="1"/>
</dbReference>
<dbReference type="eggNOG" id="COG1082">
    <property type="taxonomic scope" value="Bacteria"/>
</dbReference>
<dbReference type="Gene3D" id="3.20.20.150">
    <property type="entry name" value="Divalent-metal-dependent TIM barrel enzymes"/>
    <property type="match status" value="1"/>
</dbReference>
<organism evidence="2 3">
    <name type="scientific">Dictyoglomus turgidum (strain DSM 6724 / Z-1310)</name>
    <dbReference type="NCBI Taxonomy" id="515635"/>
    <lineage>
        <taxon>Bacteria</taxon>
        <taxon>Pseudomonadati</taxon>
        <taxon>Dictyoglomota</taxon>
        <taxon>Dictyoglomia</taxon>
        <taxon>Dictyoglomales</taxon>
        <taxon>Dictyoglomaceae</taxon>
        <taxon>Dictyoglomus</taxon>
    </lineage>
</organism>
<gene>
    <name evidence="2" type="ordered locus">Dtur_1640</name>
</gene>
<dbReference type="KEGG" id="dtu:Dtur_1640"/>
<dbReference type="OrthoDB" id="148059at2"/>
<dbReference type="AlphaFoldDB" id="B8E339"/>
<dbReference type="STRING" id="515635.Dtur_1640"/>
<dbReference type="GO" id="GO:0016853">
    <property type="term" value="F:isomerase activity"/>
    <property type="evidence" value="ECO:0007669"/>
    <property type="project" value="UniProtKB-KW"/>
</dbReference>
<dbReference type="Pfam" id="PF01261">
    <property type="entry name" value="AP_endonuc_2"/>
    <property type="match status" value="1"/>
</dbReference>
<accession>B8E339</accession>
<dbReference type="InParanoid" id="B8E339"/>
<evidence type="ECO:0000259" key="1">
    <source>
        <dbReference type="Pfam" id="PF01261"/>
    </source>
</evidence>
<protein>
    <submittedName>
        <fullName evidence="2">Xylose isomerase domain protein TIM barrel</fullName>
    </submittedName>
</protein>
<dbReference type="RefSeq" id="WP_012583988.1">
    <property type="nucleotide sequence ID" value="NC_011661.1"/>
</dbReference>
<name>B8E339_DICTD</name>
<sequence length="270" mass="31450">MLISCSTAAFINPEMTIDEKLKNSIEALTTILENNFDGIELFLPKDFDEEKRETLFNEAKKIRGKILTLHAPKNILHKPIKSVLPDLVKLIKECYELEIKIIVMHPPFQKSMDSLLKNVFSIFDNVIHFASRHNVILTIENVPYLLDPPQFYSALVKRYRNSIGITIDVEYLHSTKYSLDKYPKELLKNYLRNIHIRDYDGQSFDEEGKRRYLKLGEGLINFKELFEKIFEIGYDGPLTVETVFDNKIEDLKYSRNFIIKNLPQKSLASG</sequence>
<reference evidence="3" key="1">
    <citation type="journal article" date="2016" name="Front. Microbiol.">
        <title>The complete genome sequence of hyperthermophile Dictyoglomus turgidum DSM 6724 reveals a specialized carbohydrate fermentor.</title>
        <authorList>
            <person name="Brumm P.J."/>
            <person name="Gowda K."/>
            <person name="Robb F.T."/>
            <person name="Mead D.A."/>
        </authorList>
    </citation>
    <scope>NUCLEOTIDE SEQUENCE [LARGE SCALE GENOMIC DNA]</scope>
    <source>
        <strain evidence="3">DSM 6724 / Z-1310</strain>
    </source>
</reference>
<dbReference type="InterPro" id="IPR036237">
    <property type="entry name" value="Xyl_isomerase-like_sf"/>
</dbReference>
<dbReference type="InterPro" id="IPR050312">
    <property type="entry name" value="IolE/XylAMocC-like"/>
</dbReference>
<keyword evidence="3" id="KW-1185">Reference proteome</keyword>
<dbReference type="SUPFAM" id="SSF51658">
    <property type="entry name" value="Xylose isomerase-like"/>
    <property type="match status" value="1"/>
</dbReference>
<proteinExistence type="predicted"/>